<feature type="domain" description="Carboxylesterase type B" evidence="3">
    <location>
        <begin position="41"/>
        <end position="145"/>
    </location>
</feature>
<keyword evidence="2" id="KW-0732">Signal</keyword>
<feature type="non-terminal residue" evidence="4">
    <location>
        <position position="145"/>
    </location>
</feature>
<proteinExistence type="predicted"/>
<dbReference type="Gene3D" id="3.40.50.1820">
    <property type="entry name" value="alpha/beta hydrolase"/>
    <property type="match status" value="1"/>
</dbReference>
<dbReference type="InterPro" id="IPR050309">
    <property type="entry name" value="Type-B_Carboxylest/Lipase"/>
</dbReference>
<sequence>LAPLSVLFVVWCLVRAAAAVDMWRVVWLGVCVTALGRGEGTPLVTVAQGNLRGALFKSRGGREFSAFQGIPYAAPPVGPLRFQKPQPAGSWEGERDASRPGNPCMQANITTRGKVFGSEDCLYLNVYTHQATNKSKTPVLVYIHG</sequence>
<evidence type="ECO:0000259" key="3">
    <source>
        <dbReference type="Pfam" id="PF00135"/>
    </source>
</evidence>
<keyword evidence="1" id="KW-0325">Glycoprotein</keyword>
<accession>A0A1B6KPX3</accession>
<dbReference type="PANTHER" id="PTHR11559">
    <property type="entry name" value="CARBOXYLESTERASE"/>
    <property type="match status" value="1"/>
</dbReference>
<dbReference type="InterPro" id="IPR029058">
    <property type="entry name" value="AB_hydrolase_fold"/>
</dbReference>
<protein>
    <recommendedName>
        <fullName evidence="3">Carboxylesterase type B domain-containing protein</fullName>
    </recommendedName>
</protein>
<dbReference type="Pfam" id="PF00135">
    <property type="entry name" value="COesterase"/>
    <property type="match status" value="1"/>
</dbReference>
<organism evidence="4">
    <name type="scientific">Graphocephala atropunctata</name>
    <dbReference type="NCBI Taxonomy" id="36148"/>
    <lineage>
        <taxon>Eukaryota</taxon>
        <taxon>Metazoa</taxon>
        <taxon>Ecdysozoa</taxon>
        <taxon>Arthropoda</taxon>
        <taxon>Hexapoda</taxon>
        <taxon>Insecta</taxon>
        <taxon>Pterygota</taxon>
        <taxon>Neoptera</taxon>
        <taxon>Paraneoptera</taxon>
        <taxon>Hemiptera</taxon>
        <taxon>Auchenorrhyncha</taxon>
        <taxon>Membracoidea</taxon>
        <taxon>Cicadellidae</taxon>
        <taxon>Cicadellinae</taxon>
        <taxon>Cicadellini</taxon>
        <taxon>Graphocephala</taxon>
    </lineage>
</organism>
<dbReference type="AlphaFoldDB" id="A0A1B6KPX3"/>
<evidence type="ECO:0000256" key="2">
    <source>
        <dbReference type="SAM" id="SignalP"/>
    </source>
</evidence>
<dbReference type="EMBL" id="GEBQ01026484">
    <property type="protein sequence ID" value="JAT13493.1"/>
    <property type="molecule type" value="Transcribed_RNA"/>
</dbReference>
<evidence type="ECO:0000313" key="4">
    <source>
        <dbReference type="EMBL" id="JAT13493.1"/>
    </source>
</evidence>
<reference evidence="4" key="1">
    <citation type="submission" date="2015-11" db="EMBL/GenBank/DDBJ databases">
        <title>De novo transcriptome assembly of four potential Pierce s Disease insect vectors from Arizona vineyards.</title>
        <authorList>
            <person name="Tassone E.E."/>
        </authorList>
    </citation>
    <scope>NUCLEOTIDE SEQUENCE</scope>
</reference>
<evidence type="ECO:0000256" key="1">
    <source>
        <dbReference type="ARBA" id="ARBA00023180"/>
    </source>
</evidence>
<feature type="non-terminal residue" evidence="4">
    <location>
        <position position="1"/>
    </location>
</feature>
<gene>
    <name evidence="4" type="ORF">g.25460</name>
</gene>
<dbReference type="SUPFAM" id="SSF53474">
    <property type="entry name" value="alpha/beta-Hydrolases"/>
    <property type="match status" value="1"/>
</dbReference>
<feature type="chain" id="PRO_5008586767" description="Carboxylesterase type B domain-containing protein" evidence="2">
    <location>
        <begin position="20"/>
        <end position="145"/>
    </location>
</feature>
<feature type="signal peptide" evidence="2">
    <location>
        <begin position="1"/>
        <end position="19"/>
    </location>
</feature>
<name>A0A1B6KPX3_9HEMI</name>
<dbReference type="InterPro" id="IPR002018">
    <property type="entry name" value="CarbesteraseB"/>
</dbReference>